<evidence type="ECO:0000256" key="1">
    <source>
        <dbReference type="SAM" id="MobiDB-lite"/>
    </source>
</evidence>
<evidence type="ECO:0000313" key="4">
    <source>
        <dbReference type="Proteomes" id="UP000535511"/>
    </source>
</evidence>
<keyword evidence="2" id="KW-1133">Transmembrane helix</keyword>
<feature type="compositionally biased region" description="Low complexity" evidence="1">
    <location>
        <begin position="47"/>
        <end position="64"/>
    </location>
</feature>
<dbReference type="RefSeq" id="WP_179662279.1">
    <property type="nucleotide sequence ID" value="NZ_JACCBG010000001.1"/>
</dbReference>
<evidence type="ECO:0000256" key="2">
    <source>
        <dbReference type="SAM" id="Phobius"/>
    </source>
</evidence>
<evidence type="ECO:0000313" key="3">
    <source>
        <dbReference type="EMBL" id="NYD40379.1"/>
    </source>
</evidence>
<comment type="caution">
    <text evidence="3">The sequence shown here is derived from an EMBL/GenBank/DDBJ whole genome shotgun (WGS) entry which is preliminary data.</text>
</comment>
<feature type="transmembrane region" description="Helical" evidence="2">
    <location>
        <begin position="15"/>
        <end position="37"/>
    </location>
</feature>
<feature type="compositionally biased region" description="Polar residues" evidence="1">
    <location>
        <begin position="131"/>
        <end position="141"/>
    </location>
</feature>
<dbReference type="Proteomes" id="UP000535511">
    <property type="component" value="Unassembled WGS sequence"/>
</dbReference>
<dbReference type="EMBL" id="JACCBG010000001">
    <property type="protein sequence ID" value="NYD40379.1"/>
    <property type="molecule type" value="Genomic_DNA"/>
</dbReference>
<keyword evidence="2" id="KW-0472">Membrane</keyword>
<feature type="region of interest" description="Disordered" evidence="1">
    <location>
        <begin position="39"/>
        <end position="65"/>
    </location>
</feature>
<gene>
    <name evidence="3" type="ORF">BJZ21_000462</name>
</gene>
<organism evidence="3 4">
    <name type="scientific">Nocardioides panaciterrulae</name>
    <dbReference type="NCBI Taxonomy" id="661492"/>
    <lineage>
        <taxon>Bacteria</taxon>
        <taxon>Bacillati</taxon>
        <taxon>Actinomycetota</taxon>
        <taxon>Actinomycetes</taxon>
        <taxon>Propionibacteriales</taxon>
        <taxon>Nocardioidaceae</taxon>
        <taxon>Nocardioides</taxon>
    </lineage>
</organism>
<proteinExistence type="predicted"/>
<keyword evidence="2" id="KW-0812">Transmembrane</keyword>
<dbReference type="AlphaFoldDB" id="A0A7Y9E3F0"/>
<sequence>MPDDQRQRTTSRALIWVPAGTFLLGVLLGGLVTGVALDGHGGTRAEGTPSTSPTQASPSPSGGTAVVVPDECAAAAQTVRDATALIRDNVAAIRDFQAQKIVDFLNRLEDLDKRAGQEAAACQDVSVAHTGPSSPLASPTG</sequence>
<feature type="region of interest" description="Disordered" evidence="1">
    <location>
        <begin position="120"/>
        <end position="141"/>
    </location>
</feature>
<reference evidence="3 4" key="1">
    <citation type="submission" date="2020-07" db="EMBL/GenBank/DDBJ databases">
        <title>Sequencing the genomes of 1000 actinobacteria strains.</title>
        <authorList>
            <person name="Klenk H.-P."/>
        </authorList>
    </citation>
    <scope>NUCLEOTIDE SEQUENCE [LARGE SCALE GENOMIC DNA]</scope>
    <source>
        <strain evidence="3 4">DSM 21350</strain>
    </source>
</reference>
<keyword evidence="4" id="KW-1185">Reference proteome</keyword>
<protein>
    <submittedName>
        <fullName evidence="3">Uncharacterized protein</fullName>
    </submittedName>
</protein>
<accession>A0A7Y9E3F0</accession>
<name>A0A7Y9E3F0_9ACTN</name>